<name>A0A0F9FSE6_9ZZZZ</name>
<proteinExistence type="predicted"/>
<organism evidence="1">
    <name type="scientific">marine sediment metagenome</name>
    <dbReference type="NCBI Taxonomy" id="412755"/>
    <lineage>
        <taxon>unclassified sequences</taxon>
        <taxon>metagenomes</taxon>
        <taxon>ecological metagenomes</taxon>
    </lineage>
</organism>
<gene>
    <name evidence="1" type="ORF">LCGC14_1917950</name>
</gene>
<reference evidence="1" key="1">
    <citation type="journal article" date="2015" name="Nature">
        <title>Complex archaea that bridge the gap between prokaryotes and eukaryotes.</title>
        <authorList>
            <person name="Spang A."/>
            <person name="Saw J.H."/>
            <person name="Jorgensen S.L."/>
            <person name="Zaremba-Niedzwiedzka K."/>
            <person name="Martijn J."/>
            <person name="Lind A.E."/>
            <person name="van Eijk R."/>
            <person name="Schleper C."/>
            <person name="Guy L."/>
            <person name="Ettema T.J."/>
        </authorList>
    </citation>
    <scope>NUCLEOTIDE SEQUENCE</scope>
</reference>
<protein>
    <submittedName>
        <fullName evidence="1">Uncharacterized protein</fullName>
    </submittedName>
</protein>
<evidence type="ECO:0000313" key="1">
    <source>
        <dbReference type="EMBL" id="KKL89118.1"/>
    </source>
</evidence>
<sequence length="93" mass="10593">MLINDICPNKEGIDIEGSNHNIISISMGVTHRQKDYISNLKKAKKISSKSEFIRDAIDFYTLFFERIVKIQGQEVDPKSLKSSYTVALQEVTD</sequence>
<dbReference type="AlphaFoldDB" id="A0A0F9FSE6"/>
<comment type="caution">
    <text evidence="1">The sequence shown here is derived from an EMBL/GenBank/DDBJ whole genome shotgun (WGS) entry which is preliminary data.</text>
</comment>
<dbReference type="EMBL" id="LAZR01020377">
    <property type="protein sequence ID" value="KKL89118.1"/>
    <property type="molecule type" value="Genomic_DNA"/>
</dbReference>
<accession>A0A0F9FSE6</accession>